<gene>
    <name evidence="2" type="ORF">IAD46_00555</name>
</gene>
<evidence type="ECO:0000313" key="3">
    <source>
        <dbReference type="Proteomes" id="UP000886758"/>
    </source>
</evidence>
<feature type="transmembrane region" description="Helical" evidence="1">
    <location>
        <begin position="16"/>
        <end position="36"/>
    </location>
</feature>
<evidence type="ECO:0000313" key="2">
    <source>
        <dbReference type="EMBL" id="HIT49494.1"/>
    </source>
</evidence>
<reference evidence="2" key="1">
    <citation type="submission" date="2020-10" db="EMBL/GenBank/DDBJ databases">
        <authorList>
            <person name="Gilroy R."/>
        </authorList>
    </citation>
    <scope>NUCLEOTIDE SEQUENCE</scope>
    <source>
        <strain evidence="2">ChiW17-6978</strain>
    </source>
</reference>
<keyword evidence="1" id="KW-0812">Transmembrane</keyword>
<accession>A0A9D1GPK8</accession>
<comment type="caution">
    <text evidence="2">The sequence shown here is derived from an EMBL/GenBank/DDBJ whole genome shotgun (WGS) entry which is preliminary data.</text>
</comment>
<evidence type="ECO:0000256" key="1">
    <source>
        <dbReference type="SAM" id="Phobius"/>
    </source>
</evidence>
<reference evidence="2" key="2">
    <citation type="journal article" date="2021" name="PeerJ">
        <title>Extensive microbial diversity within the chicken gut microbiome revealed by metagenomics and culture.</title>
        <authorList>
            <person name="Gilroy R."/>
            <person name="Ravi A."/>
            <person name="Getino M."/>
            <person name="Pursley I."/>
            <person name="Horton D.L."/>
            <person name="Alikhan N.F."/>
            <person name="Baker D."/>
            <person name="Gharbi K."/>
            <person name="Hall N."/>
            <person name="Watson M."/>
            <person name="Adriaenssens E.M."/>
            <person name="Foster-Nyarko E."/>
            <person name="Jarju S."/>
            <person name="Secka A."/>
            <person name="Antonio M."/>
            <person name="Oren A."/>
            <person name="Chaudhuri R.R."/>
            <person name="La Ragione R."/>
            <person name="Hildebrand F."/>
            <person name="Pallen M.J."/>
        </authorList>
    </citation>
    <scope>NUCLEOTIDE SEQUENCE</scope>
    <source>
        <strain evidence="2">ChiW17-6978</strain>
    </source>
</reference>
<name>A0A9D1GPK8_9MOLU</name>
<dbReference type="AlphaFoldDB" id="A0A9D1GPK8"/>
<dbReference type="EMBL" id="DVLF01000020">
    <property type="protein sequence ID" value="HIT49494.1"/>
    <property type="molecule type" value="Genomic_DNA"/>
</dbReference>
<keyword evidence="1" id="KW-1133">Transmembrane helix</keyword>
<organism evidence="2 3">
    <name type="scientific">Candidatus Pelethenecus faecipullorum</name>
    <dbReference type="NCBI Taxonomy" id="2840900"/>
    <lineage>
        <taxon>Bacteria</taxon>
        <taxon>Bacillati</taxon>
        <taxon>Mycoplasmatota</taxon>
        <taxon>Mollicutes</taxon>
        <taxon>Candidatus Pelethenecus</taxon>
    </lineage>
</organism>
<protein>
    <submittedName>
        <fullName evidence="2">Uncharacterized protein</fullName>
    </submittedName>
</protein>
<proteinExistence type="predicted"/>
<sequence length="215" mass="24633">MKKKDKKWKFPKRSPLTYLLLILSVIVLFLAIFIPIQYVEYYNQNKVVPFETETKDVDVTHGSLSSLPDFNLLVTCTDYIDKKDTEDKQNQSSAKFRVSAYKNDQSDEKKVGNIKVKLAMCSNWIGVNRTYQFSSALTLYESLEKAQSNYRSATISGLPDLPVKGKLPFIHIDSIPLYIYVSYNTEENGKSKSHHYILKMNYNDYIEGATGGIID</sequence>
<keyword evidence="1" id="KW-0472">Membrane</keyword>
<dbReference type="Proteomes" id="UP000886758">
    <property type="component" value="Unassembled WGS sequence"/>
</dbReference>